<keyword evidence="2" id="KW-1185">Reference proteome</keyword>
<dbReference type="Proteomes" id="UP001321498">
    <property type="component" value="Chromosome"/>
</dbReference>
<reference evidence="2" key="1">
    <citation type="journal article" date="2019" name="Int. J. Syst. Evol. Microbiol.">
        <title>The Global Catalogue of Microorganisms (GCM) 10K type strain sequencing project: providing services to taxonomists for standard genome sequencing and annotation.</title>
        <authorList>
            <consortium name="The Broad Institute Genomics Platform"/>
            <consortium name="The Broad Institute Genome Sequencing Center for Infectious Disease"/>
            <person name="Wu L."/>
            <person name="Ma J."/>
        </authorList>
    </citation>
    <scope>NUCLEOTIDE SEQUENCE [LARGE SCALE GENOMIC DNA]</scope>
    <source>
        <strain evidence="2">NBRC 108725</strain>
    </source>
</reference>
<dbReference type="EMBL" id="AP027731">
    <property type="protein sequence ID" value="BDZ44566.1"/>
    <property type="molecule type" value="Genomic_DNA"/>
</dbReference>
<sequence>MVAENSMVCRVAVVCANSFSMSGRKPRSSILSASSSTISRTFAREEPLAGEVEEASRRADDDLRARLELLDLALVGLAAVDGDDRGRPVRGDDLEVLGHLDAQLARRDDHEHLHARGRLEAEPLDDRDAEAEGLARSGLGLADDVLAGEAEGDGLGLDGEGLEDALVCEGIDHVLVDAEFSESHEVDAPVDKCARRS</sequence>
<organism evidence="1 2">
    <name type="scientific">Naasia aerilata</name>
    <dbReference type="NCBI Taxonomy" id="1162966"/>
    <lineage>
        <taxon>Bacteria</taxon>
        <taxon>Bacillati</taxon>
        <taxon>Actinomycetota</taxon>
        <taxon>Actinomycetes</taxon>
        <taxon>Micrococcales</taxon>
        <taxon>Microbacteriaceae</taxon>
        <taxon>Naasia</taxon>
    </lineage>
</organism>
<protein>
    <submittedName>
        <fullName evidence="1">Uncharacterized protein</fullName>
    </submittedName>
</protein>
<accession>A0ABN6XLQ4</accession>
<proteinExistence type="predicted"/>
<name>A0ABN6XLQ4_9MICO</name>
<gene>
    <name evidence="1" type="ORF">GCM10025866_04750</name>
</gene>
<evidence type="ECO:0000313" key="1">
    <source>
        <dbReference type="EMBL" id="BDZ44566.1"/>
    </source>
</evidence>
<evidence type="ECO:0000313" key="2">
    <source>
        <dbReference type="Proteomes" id="UP001321498"/>
    </source>
</evidence>